<evidence type="ECO:0000313" key="6">
    <source>
        <dbReference type="EMBL" id="SER11194.1"/>
    </source>
</evidence>
<evidence type="ECO:0000256" key="1">
    <source>
        <dbReference type="SAM" id="Coils"/>
    </source>
</evidence>
<dbReference type="AlphaFoldDB" id="A0A1H9LIG7"/>
<feature type="signal peptide" evidence="4">
    <location>
        <begin position="1"/>
        <end position="21"/>
    </location>
</feature>
<dbReference type="RefSeq" id="WP_175615702.1">
    <property type="nucleotide sequence ID" value="NZ_CAESCL010000072.1"/>
</dbReference>
<dbReference type="Pfam" id="PF14257">
    <property type="entry name" value="DUF4349"/>
    <property type="match status" value="1"/>
</dbReference>
<dbReference type="STRING" id="571933.SAMN05216362_1484"/>
<keyword evidence="4" id="KW-0732">Signal</keyword>
<reference evidence="6 7" key="1">
    <citation type="submission" date="2016-10" db="EMBL/GenBank/DDBJ databases">
        <authorList>
            <person name="de Groot N.N."/>
        </authorList>
    </citation>
    <scope>NUCLEOTIDE SEQUENCE [LARGE SCALE GENOMIC DNA]</scope>
    <source>
        <strain evidence="6 7">DSM 21633</strain>
    </source>
</reference>
<keyword evidence="3" id="KW-1133">Transmembrane helix</keyword>
<feature type="coiled-coil region" evidence="1">
    <location>
        <begin position="158"/>
        <end position="195"/>
    </location>
</feature>
<evidence type="ECO:0000256" key="2">
    <source>
        <dbReference type="SAM" id="MobiDB-lite"/>
    </source>
</evidence>
<organism evidence="6 7">
    <name type="scientific">Piscibacillus halophilus</name>
    <dbReference type="NCBI Taxonomy" id="571933"/>
    <lineage>
        <taxon>Bacteria</taxon>
        <taxon>Bacillati</taxon>
        <taxon>Bacillota</taxon>
        <taxon>Bacilli</taxon>
        <taxon>Bacillales</taxon>
        <taxon>Bacillaceae</taxon>
        <taxon>Piscibacillus</taxon>
    </lineage>
</organism>
<feature type="chain" id="PRO_5011617358" description="DUF4349 domain-containing protein" evidence="4">
    <location>
        <begin position="22"/>
        <end position="303"/>
    </location>
</feature>
<dbReference type="EMBL" id="FOES01000048">
    <property type="protein sequence ID" value="SER11194.1"/>
    <property type="molecule type" value="Genomic_DNA"/>
</dbReference>
<evidence type="ECO:0000313" key="7">
    <source>
        <dbReference type="Proteomes" id="UP000199427"/>
    </source>
</evidence>
<evidence type="ECO:0000259" key="5">
    <source>
        <dbReference type="Pfam" id="PF14257"/>
    </source>
</evidence>
<dbReference type="InterPro" id="IPR025645">
    <property type="entry name" value="DUF4349"/>
</dbReference>
<keyword evidence="7" id="KW-1185">Reference proteome</keyword>
<keyword evidence="3" id="KW-0472">Membrane</keyword>
<evidence type="ECO:0000256" key="3">
    <source>
        <dbReference type="SAM" id="Phobius"/>
    </source>
</evidence>
<sequence length="303" mass="34596">MKKWVMLISFISFTLMIGLYACSNDESGESSANQTDFEMAEDSDNGKEGFTETETEEQASVERDEPDDGSDFEESEQMIIYTGHLEVEVNDFQNMTDRIKQELSKIDGYVVESSEHARGDDEQKSGYMVVRVPQQEFDSFMNSLETEDTNIKSRNQQSEDVTEEYVDLESRLKAKEAVEERLLQFMEQADKTEDLLKISDDLSKVQEDIEQIKGRMNYIENHVAYSTVHISIEERNIKVPDVQSQDDLNTLAKAQKLFMDTINSLLKVGSSIVVLIVGLSPILIPVSIVAIYLLLKRKRQKND</sequence>
<dbReference type="Proteomes" id="UP000199427">
    <property type="component" value="Unassembled WGS sequence"/>
</dbReference>
<feature type="region of interest" description="Disordered" evidence="2">
    <location>
        <begin position="25"/>
        <end position="73"/>
    </location>
</feature>
<feature type="compositionally biased region" description="Acidic residues" evidence="2">
    <location>
        <begin position="51"/>
        <end position="73"/>
    </location>
</feature>
<gene>
    <name evidence="6" type="ORF">SAMN05216362_1484</name>
</gene>
<dbReference type="PROSITE" id="PS51257">
    <property type="entry name" value="PROKAR_LIPOPROTEIN"/>
    <property type="match status" value="1"/>
</dbReference>
<feature type="domain" description="DUF4349" evidence="5">
    <location>
        <begin position="77"/>
        <end position="291"/>
    </location>
</feature>
<feature type="transmembrane region" description="Helical" evidence="3">
    <location>
        <begin position="272"/>
        <end position="295"/>
    </location>
</feature>
<keyword evidence="1" id="KW-0175">Coiled coil</keyword>
<keyword evidence="3" id="KW-0812">Transmembrane</keyword>
<name>A0A1H9LIG7_9BACI</name>
<protein>
    <recommendedName>
        <fullName evidence="5">DUF4349 domain-containing protein</fullName>
    </recommendedName>
</protein>
<proteinExistence type="predicted"/>
<accession>A0A1H9LIG7</accession>
<evidence type="ECO:0000256" key="4">
    <source>
        <dbReference type="SAM" id="SignalP"/>
    </source>
</evidence>